<evidence type="ECO:0000256" key="2">
    <source>
        <dbReference type="ARBA" id="ARBA00005466"/>
    </source>
</evidence>
<evidence type="ECO:0000256" key="3">
    <source>
        <dbReference type="ARBA" id="ARBA00011928"/>
    </source>
</evidence>
<dbReference type="InterPro" id="IPR047192">
    <property type="entry name" value="Euk_RPA1_DBD_C"/>
</dbReference>
<dbReference type="InterPro" id="IPR050432">
    <property type="entry name" value="FAD-linked_Oxidoreductases_BP"/>
</dbReference>
<dbReference type="PANTHER" id="PTHR13878">
    <property type="entry name" value="GULONOLACTONE OXIDASE"/>
    <property type="match status" value="1"/>
</dbReference>
<feature type="compositionally biased region" description="Acidic residues" evidence="8">
    <location>
        <begin position="516"/>
        <end position="526"/>
    </location>
</feature>
<keyword evidence="6" id="KW-0560">Oxidoreductase</keyword>
<evidence type="ECO:0000259" key="10">
    <source>
        <dbReference type="PROSITE" id="PS51387"/>
    </source>
</evidence>
<evidence type="ECO:0000256" key="9">
    <source>
        <dbReference type="SAM" id="SignalP"/>
    </source>
</evidence>
<keyword evidence="4" id="KW-0285">Flavoprotein</keyword>
<dbReference type="InterPro" id="IPR016167">
    <property type="entry name" value="FAD-bd_PCMH_sub1"/>
</dbReference>
<feature type="domain" description="FAD-binding PCMH-type" evidence="10">
    <location>
        <begin position="65"/>
        <end position="242"/>
    </location>
</feature>
<evidence type="ECO:0000256" key="5">
    <source>
        <dbReference type="ARBA" id="ARBA00022827"/>
    </source>
</evidence>
<feature type="signal peptide" evidence="9">
    <location>
        <begin position="1"/>
        <end position="25"/>
    </location>
</feature>
<dbReference type="SUPFAM" id="SSF55103">
    <property type="entry name" value="FAD-linked oxidases, C-terminal domain"/>
    <property type="match status" value="1"/>
</dbReference>
<dbReference type="InterPro" id="IPR016169">
    <property type="entry name" value="FAD-bd_PCMH_sub2"/>
</dbReference>
<keyword evidence="9" id="KW-0732">Signal</keyword>
<evidence type="ECO:0000256" key="8">
    <source>
        <dbReference type="SAM" id="MobiDB-lite"/>
    </source>
</evidence>
<dbReference type="InterPro" id="IPR006093">
    <property type="entry name" value="Oxy_OxRdtase_FAD_BS"/>
</dbReference>
<dbReference type="GO" id="GO:0003677">
    <property type="term" value="F:DNA binding"/>
    <property type="evidence" value="ECO:0007669"/>
    <property type="project" value="UniProtKB-KW"/>
</dbReference>
<accession>A0ABC8JYP3</accession>
<dbReference type="EC" id="1.5.99.12" evidence="3"/>
<dbReference type="Proteomes" id="UP001642260">
    <property type="component" value="Unassembled WGS sequence"/>
</dbReference>
<dbReference type="InterPro" id="IPR016170">
    <property type="entry name" value="Cytok_DH_C_sf"/>
</dbReference>
<dbReference type="InterPro" id="IPR015345">
    <property type="entry name" value="Cytokinin_DH_FAD/cytokin-bd"/>
</dbReference>
<comment type="cofactor">
    <cofactor evidence="1">
        <name>FAD</name>
        <dbReference type="ChEBI" id="CHEBI:57692"/>
    </cofactor>
</comment>
<evidence type="ECO:0000256" key="7">
    <source>
        <dbReference type="ARBA" id="ARBA00048224"/>
    </source>
</evidence>
<dbReference type="EMBL" id="CAKOAT010139598">
    <property type="protein sequence ID" value="CAH8338076.1"/>
    <property type="molecule type" value="Genomic_DNA"/>
</dbReference>
<dbReference type="InterPro" id="IPR016164">
    <property type="entry name" value="FAD-linked_Oxase-like_C"/>
</dbReference>
<dbReference type="Gene3D" id="2.40.50.140">
    <property type="entry name" value="Nucleic acid-binding proteins"/>
    <property type="match status" value="1"/>
</dbReference>
<dbReference type="Gene3D" id="3.40.462.10">
    <property type="entry name" value="FAD-linked oxidases, C-terminal domain"/>
    <property type="match status" value="1"/>
</dbReference>
<dbReference type="InterPro" id="IPR036318">
    <property type="entry name" value="FAD-bd_PCMH-like_sf"/>
</dbReference>
<sequence length="568" mass="62039">MTIYNFPSQIHVLVITIFITTLLTPITTNTSPQPWNILSNNNFAGKLTSAPSSVEAAAIDFGQVTKILPSAVLNPSSVQDITDLIKLSFDSQPSFPIAARGHGHSHRGQATAKDGVVVNMRSMVNGHRGIKVSRTGLYADVDSGWLWIEVLNKTLELGLTPVSWTDYLYLTVGGTLSNGGISGQTSRYGPQISNVLEMDVITGKGEITTCSSDMNSDLFYAALGGLGQFGIITRARIKLGLAPKRAKWLRFLYTDFSEFTRDQERLISETNGLDFLEGSVMLDHGPPDNWRSTYFPPSDHSRIVSLVKRHRVVYCLEVVKYYNETSQHSVNEEMEELSESLNYVRGFMYEKDVTYINFLNRVARFECTATIDDVLQGSPWYYISCGACNSKAVKGPTSLFCNNNKCEERQVPGVPQYLTKISVYDKSDQATFVVLGDAGKMLAGKPASELVASYFEANEDVGSDDCVPVPQALLDAIGKTFKFVVKISEHNLTGKVQSITVTKILPTDEPVAAEGLENESTAEADADVLNAERGEPDATGGFDVSAGANVRKASDVLQSEAPKRSKSG</sequence>
<dbReference type="SUPFAM" id="SSF50249">
    <property type="entry name" value="Nucleic acid-binding proteins"/>
    <property type="match status" value="1"/>
</dbReference>
<dbReference type="PANTHER" id="PTHR13878:SF127">
    <property type="entry name" value="CYTOKININ DEHYDROGENASE 3"/>
    <property type="match status" value="1"/>
</dbReference>
<feature type="region of interest" description="Disordered" evidence="8">
    <location>
        <begin position="516"/>
        <end position="546"/>
    </location>
</feature>
<dbReference type="GO" id="GO:0008270">
    <property type="term" value="F:zinc ion binding"/>
    <property type="evidence" value="ECO:0007669"/>
    <property type="project" value="UniProtKB-KW"/>
</dbReference>
<dbReference type="GO" id="GO:0019139">
    <property type="term" value="F:cytokinin dehydrogenase activity"/>
    <property type="evidence" value="ECO:0007669"/>
    <property type="project" value="UniProtKB-EC"/>
</dbReference>
<dbReference type="PROSITE" id="PS51387">
    <property type="entry name" value="FAD_PCMH"/>
    <property type="match status" value="1"/>
</dbReference>
<dbReference type="SUPFAM" id="SSF56176">
    <property type="entry name" value="FAD-binding/transporter-associated domain-like"/>
    <property type="match status" value="1"/>
</dbReference>
<keyword evidence="12" id="KW-1185">Reference proteome</keyword>
<dbReference type="Pfam" id="PF01565">
    <property type="entry name" value="FAD_binding_4"/>
    <property type="match status" value="1"/>
</dbReference>
<protein>
    <recommendedName>
        <fullName evidence="3">cytokinin dehydrogenase</fullName>
        <ecNumber evidence="3">1.5.99.12</ecNumber>
    </recommendedName>
</protein>
<dbReference type="Gene3D" id="3.30.43.10">
    <property type="entry name" value="Uridine Diphospho-n-acetylenolpyruvylglucosamine Reductase, domain 2"/>
    <property type="match status" value="1"/>
</dbReference>
<dbReference type="InterPro" id="IPR012340">
    <property type="entry name" value="NA-bd_OB-fold"/>
</dbReference>
<evidence type="ECO:0000256" key="4">
    <source>
        <dbReference type="ARBA" id="ARBA00022630"/>
    </source>
</evidence>
<reference evidence="11 12" key="1">
    <citation type="submission" date="2022-03" db="EMBL/GenBank/DDBJ databases">
        <authorList>
            <person name="Macdonald S."/>
            <person name="Ahmed S."/>
            <person name="Newling K."/>
        </authorList>
    </citation>
    <scope>NUCLEOTIDE SEQUENCE [LARGE SCALE GENOMIC DNA]</scope>
</reference>
<dbReference type="Pfam" id="PF09265">
    <property type="entry name" value="Cytokin-bind"/>
    <property type="match status" value="1"/>
</dbReference>
<dbReference type="AlphaFoldDB" id="A0ABC8JYP3"/>
<dbReference type="CDD" id="cd04476">
    <property type="entry name" value="RPA1_DBD_C"/>
    <property type="match status" value="1"/>
</dbReference>
<comment type="similarity">
    <text evidence="2">Belongs to the oxygen-dependent FAD-linked oxidoreductase family.</text>
</comment>
<evidence type="ECO:0000256" key="6">
    <source>
        <dbReference type="ARBA" id="ARBA00023002"/>
    </source>
</evidence>
<comment type="caution">
    <text evidence="11">The sequence shown here is derived from an EMBL/GenBank/DDBJ whole genome shotgun (WGS) entry which is preliminary data.</text>
</comment>
<organism evidence="11 12">
    <name type="scientific">Eruca vesicaria subsp. sativa</name>
    <name type="common">Garden rocket</name>
    <name type="synonym">Eruca sativa</name>
    <dbReference type="NCBI Taxonomy" id="29727"/>
    <lineage>
        <taxon>Eukaryota</taxon>
        <taxon>Viridiplantae</taxon>
        <taxon>Streptophyta</taxon>
        <taxon>Embryophyta</taxon>
        <taxon>Tracheophyta</taxon>
        <taxon>Spermatophyta</taxon>
        <taxon>Magnoliopsida</taxon>
        <taxon>eudicotyledons</taxon>
        <taxon>Gunneridae</taxon>
        <taxon>Pentapetalae</taxon>
        <taxon>rosids</taxon>
        <taxon>malvids</taxon>
        <taxon>Brassicales</taxon>
        <taxon>Brassicaceae</taxon>
        <taxon>Brassiceae</taxon>
        <taxon>Eruca</taxon>
    </lineage>
</organism>
<dbReference type="Gene3D" id="3.30.465.10">
    <property type="match status" value="1"/>
</dbReference>
<dbReference type="InterPro" id="IPR016166">
    <property type="entry name" value="FAD-bd_PCMH"/>
</dbReference>
<feature type="chain" id="PRO_5044743661" description="cytokinin dehydrogenase" evidence="9">
    <location>
        <begin position="26"/>
        <end position="568"/>
    </location>
</feature>
<dbReference type="InterPro" id="IPR006094">
    <property type="entry name" value="Oxid_FAD_bind_N"/>
</dbReference>
<evidence type="ECO:0000313" key="11">
    <source>
        <dbReference type="EMBL" id="CAH8338076.1"/>
    </source>
</evidence>
<keyword evidence="5" id="KW-0274">FAD</keyword>
<dbReference type="PROSITE" id="PS00862">
    <property type="entry name" value="OX2_COVAL_FAD"/>
    <property type="match status" value="1"/>
</dbReference>
<comment type="catalytic activity">
    <reaction evidence="7">
        <text>N(6)-dimethylallyladenine + A + H2O = 3-methyl-2-butenal + adenine + AH2</text>
        <dbReference type="Rhea" id="RHEA:13625"/>
        <dbReference type="ChEBI" id="CHEBI:13193"/>
        <dbReference type="ChEBI" id="CHEBI:15377"/>
        <dbReference type="ChEBI" id="CHEBI:15825"/>
        <dbReference type="ChEBI" id="CHEBI:16708"/>
        <dbReference type="ChEBI" id="CHEBI:17499"/>
        <dbReference type="ChEBI" id="CHEBI:17660"/>
        <dbReference type="EC" id="1.5.99.12"/>
    </reaction>
</comment>
<evidence type="ECO:0000256" key="1">
    <source>
        <dbReference type="ARBA" id="ARBA00001974"/>
    </source>
</evidence>
<proteinExistence type="inferred from homology"/>
<evidence type="ECO:0000313" key="12">
    <source>
        <dbReference type="Proteomes" id="UP001642260"/>
    </source>
</evidence>
<gene>
    <name evidence="11" type="ORF">ERUC_LOCUS14777</name>
</gene>
<name>A0ABC8JYP3_ERUVS</name>